<name>A0A1B8RTU8_9CLOT</name>
<dbReference type="OrthoDB" id="1524959at2"/>
<dbReference type="EMBL" id="MAPZ01000009">
    <property type="protein sequence ID" value="OBY12196.1"/>
    <property type="molecule type" value="Genomic_DNA"/>
</dbReference>
<keyword evidence="7" id="KW-0282">Flagellum</keyword>
<dbReference type="InterPro" id="IPR003713">
    <property type="entry name" value="FliS"/>
</dbReference>
<comment type="similarity">
    <text evidence="2 6">Belongs to the FliS family.</text>
</comment>
<reference evidence="7 8" key="1">
    <citation type="submission" date="2016-06" db="EMBL/GenBank/DDBJ databases">
        <authorList>
            <person name="Kjaerup R.B."/>
            <person name="Dalgaard T.S."/>
            <person name="Juul-Madsen H.R."/>
        </authorList>
    </citation>
    <scope>NUCLEOTIDE SEQUENCE [LARGE SCALE GENOMIC DNA]</scope>
    <source>
        <strain evidence="7 8">373-A1</strain>
    </source>
</reference>
<dbReference type="InterPro" id="IPR036584">
    <property type="entry name" value="FliS_sf"/>
</dbReference>
<dbReference type="PIRSF" id="PIRSF039090">
    <property type="entry name" value="Flis"/>
    <property type="match status" value="1"/>
</dbReference>
<keyword evidence="8" id="KW-1185">Reference proteome</keyword>
<comment type="caution">
    <text evidence="7">The sequence shown here is derived from an EMBL/GenBank/DDBJ whole genome shotgun (WGS) entry which is preliminary data.</text>
</comment>
<evidence type="ECO:0000256" key="3">
    <source>
        <dbReference type="ARBA" id="ARBA00022490"/>
    </source>
</evidence>
<dbReference type="PANTHER" id="PTHR34773">
    <property type="entry name" value="FLAGELLAR SECRETION CHAPERONE FLIS"/>
    <property type="match status" value="1"/>
</dbReference>
<dbReference type="CDD" id="cd16098">
    <property type="entry name" value="FliS"/>
    <property type="match status" value="1"/>
</dbReference>
<keyword evidence="4 6" id="KW-1005">Bacterial flagellum biogenesis</keyword>
<keyword evidence="5" id="KW-0143">Chaperone</keyword>
<dbReference type="NCBIfam" id="TIGR00208">
    <property type="entry name" value="fliS"/>
    <property type="match status" value="1"/>
</dbReference>
<evidence type="ECO:0000256" key="1">
    <source>
        <dbReference type="ARBA" id="ARBA00004514"/>
    </source>
</evidence>
<dbReference type="Pfam" id="PF02561">
    <property type="entry name" value="FliS"/>
    <property type="match status" value="1"/>
</dbReference>
<gene>
    <name evidence="7" type="ORF">CP373A1_00975</name>
</gene>
<protein>
    <recommendedName>
        <fullName evidence="6">Flagellar secretion chaperone FliS</fullName>
    </recommendedName>
</protein>
<accession>A0A1B8RTU8</accession>
<organism evidence="7 8">
    <name type="scientific">Clostridium paraputrificum</name>
    <dbReference type="NCBI Taxonomy" id="29363"/>
    <lineage>
        <taxon>Bacteria</taxon>
        <taxon>Bacillati</taxon>
        <taxon>Bacillota</taxon>
        <taxon>Clostridia</taxon>
        <taxon>Eubacteriales</taxon>
        <taxon>Clostridiaceae</taxon>
        <taxon>Clostridium</taxon>
    </lineage>
</organism>
<sequence>MYNSGYNAYKNNSVNYASKEQLLLMLVDGAVKYAKIGRVAIEEKNVTKAHESLTRTQDIFVELMASLDTGAGEWAKQIFKIYEFINYKVGQANLKKDIKELEEVIPFIEDVRNMWYEVYEKTKASGQ</sequence>
<dbReference type="AlphaFoldDB" id="A0A1B8RTU8"/>
<dbReference type="SUPFAM" id="SSF101116">
    <property type="entry name" value="Flagellar export chaperone FliS"/>
    <property type="match status" value="1"/>
</dbReference>
<dbReference type="Gene3D" id="1.20.120.340">
    <property type="entry name" value="Flagellar protein FliS"/>
    <property type="match status" value="1"/>
</dbReference>
<keyword evidence="3 6" id="KW-0963">Cytoplasm</keyword>
<dbReference type="RefSeq" id="WP_065254196.1">
    <property type="nucleotide sequence ID" value="NZ_CABJAZ010000003.1"/>
</dbReference>
<dbReference type="GO" id="GO:0044780">
    <property type="term" value="P:bacterial-type flagellum assembly"/>
    <property type="evidence" value="ECO:0007669"/>
    <property type="project" value="InterPro"/>
</dbReference>
<dbReference type="GO" id="GO:0071973">
    <property type="term" value="P:bacterial-type flagellum-dependent cell motility"/>
    <property type="evidence" value="ECO:0007669"/>
    <property type="project" value="TreeGrafter"/>
</dbReference>
<evidence type="ECO:0000256" key="4">
    <source>
        <dbReference type="ARBA" id="ARBA00022795"/>
    </source>
</evidence>
<evidence type="ECO:0000256" key="2">
    <source>
        <dbReference type="ARBA" id="ARBA00008787"/>
    </source>
</evidence>
<keyword evidence="7" id="KW-0969">Cilium</keyword>
<comment type="subcellular location">
    <subcellularLocation>
        <location evidence="1 6">Cytoplasm</location>
        <location evidence="1 6">Cytosol</location>
    </subcellularLocation>
</comment>
<evidence type="ECO:0000256" key="5">
    <source>
        <dbReference type="ARBA" id="ARBA00023186"/>
    </source>
</evidence>
<dbReference type="Proteomes" id="UP000092714">
    <property type="component" value="Unassembled WGS sequence"/>
</dbReference>
<evidence type="ECO:0000313" key="7">
    <source>
        <dbReference type="EMBL" id="OBY12196.1"/>
    </source>
</evidence>
<keyword evidence="7" id="KW-0966">Cell projection</keyword>
<dbReference type="GO" id="GO:0005829">
    <property type="term" value="C:cytosol"/>
    <property type="evidence" value="ECO:0007669"/>
    <property type="project" value="UniProtKB-SubCell"/>
</dbReference>
<dbReference type="PANTHER" id="PTHR34773:SF1">
    <property type="entry name" value="FLAGELLAR SECRETION CHAPERONE FLIS"/>
    <property type="match status" value="1"/>
</dbReference>
<dbReference type="eggNOG" id="COG1516">
    <property type="taxonomic scope" value="Bacteria"/>
</dbReference>
<evidence type="ECO:0000256" key="6">
    <source>
        <dbReference type="PIRNR" id="PIRNR039090"/>
    </source>
</evidence>
<proteinExistence type="inferred from homology"/>
<evidence type="ECO:0000313" key="8">
    <source>
        <dbReference type="Proteomes" id="UP000092714"/>
    </source>
</evidence>